<feature type="domain" description="Glycosyl transferase CAP10" evidence="4">
    <location>
        <begin position="163"/>
        <end position="414"/>
    </location>
</feature>
<reference evidence="5 6" key="1">
    <citation type="submission" date="2017-08" db="EMBL/GenBank/DDBJ databases">
        <title>Acidophilic green algal genome provides insights into adaptation to an acidic environment.</title>
        <authorList>
            <person name="Hirooka S."/>
            <person name="Hirose Y."/>
            <person name="Kanesaki Y."/>
            <person name="Higuchi S."/>
            <person name="Fujiwara T."/>
            <person name="Onuma R."/>
            <person name="Era A."/>
            <person name="Ohbayashi R."/>
            <person name="Uzuka A."/>
            <person name="Nozaki H."/>
            <person name="Yoshikawa H."/>
            <person name="Miyagishima S.Y."/>
        </authorList>
    </citation>
    <scope>NUCLEOTIDE SEQUENCE [LARGE SCALE GENOMIC DNA]</scope>
    <source>
        <strain evidence="5 6">NIES-2499</strain>
    </source>
</reference>
<feature type="region of interest" description="Disordered" evidence="3">
    <location>
        <begin position="1"/>
        <end position="26"/>
    </location>
</feature>
<dbReference type="Proteomes" id="UP000232323">
    <property type="component" value="Unassembled WGS sequence"/>
</dbReference>
<dbReference type="EMBL" id="BEGY01000001">
    <property type="protein sequence ID" value="GAX72768.1"/>
    <property type="molecule type" value="Genomic_DNA"/>
</dbReference>
<dbReference type="InterPro" id="IPR051091">
    <property type="entry name" value="O-Glucosyltr/Glycosyltrsf_90"/>
</dbReference>
<dbReference type="SMART" id="SM00672">
    <property type="entry name" value="CAP10"/>
    <property type="match status" value="1"/>
</dbReference>
<evidence type="ECO:0000313" key="6">
    <source>
        <dbReference type="Proteomes" id="UP000232323"/>
    </source>
</evidence>
<evidence type="ECO:0000256" key="3">
    <source>
        <dbReference type="SAM" id="MobiDB-lite"/>
    </source>
</evidence>
<accession>A0A250WPK6</accession>
<protein>
    <recommendedName>
        <fullName evidence="4">Glycosyl transferase CAP10 domain-containing protein</fullName>
    </recommendedName>
</protein>
<keyword evidence="6" id="KW-1185">Reference proteome</keyword>
<evidence type="ECO:0000256" key="1">
    <source>
        <dbReference type="ARBA" id="ARBA00010118"/>
    </source>
</evidence>
<dbReference type="PANTHER" id="PTHR12203">
    <property type="entry name" value="KDEL LYS-ASP-GLU-LEU CONTAINING - RELATED"/>
    <property type="match status" value="1"/>
</dbReference>
<keyword evidence="2" id="KW-0808">Transferase</keyword>
<dbReference type="AlphaFoldDB" id="A0A250WPK6"/>
<evidence type="ECO:0000313" key="5">
    <source>
        <dbReference type="EMBL" id="GAX72768.1"/>
    </source>
</evidence>
<feature type="compositionally biased region" description="Acidic residues" evidence="3">
    <location>
        <begin position="11"/>
        <end position="20"/>
    </location>
</feature>
<gene>
    <name evidence="5" type="ORF">CEUSTIGMA_g224.t1</name>
</gene>
<dbReference type="OrthoDB" id="541052at2759"/>
<dbReference type="Pfam" id="PF05686">
    <property type="entry name" value="Glyco_transf_90"/>
    <property type="match status" value="1"/>
</dbReference>
<organism evidence="5 6">
    <name type="scientific">Chlamydomonas eustigma</name>
    <dbReference type="NCBI Taxonomy" id="1157962"/>
    <lineage>
        <taxon>Eukaryota</taxon>
        <taxon>Viridiplantae</taxon>
        <taxon>Chlorophyta</taxon>
        <taxon>core chlorophytes</taxon>
        <taxon>Chlorophyceae</taxon>
        <taxon>CS clade</taxon>
        <taxon>Chlamydomonadales</taxon>
        <taxon>Chlamydomonadaceae</taxon>
        <taxon>Chlamydomonas</taxon>
    </lineage>
</organism>
<comment type="caution">
    <text evidence="5">The sequence shown here is derived from an EMBL/GenBank/DDBJ whole genome shotgun (WGS) entry which is preliminary data.</text>
</comment>
<dbReference type="InterPro" id="IPR006598">
    <property type="entry name" value="CAP10"/>
</dbReference>
<dbReference type="GO" id="GO:0016740">
    <property type="term" value="F:transferase activity"/>
    <property type="evidence" value="ECO:0007669"/>
    <property type="project" value="UniProtKB-KW"/>
</dbReference>
<name>A0A250WPK6_9CHLO</name>
<sequence length="447" mass="50776">MIYCSGHEPTKEEEEEEEEDSSPKNEGLKDITEVLISKLALYVLHLLLLTIGSRASVHPIKTVVVQEEGFHRASHDDELCDLYRDNILHDMSAWADESGKKTITIHNLVRAAKTAIRSPYVSIIVVRAGKVHVFADFLVEDFALLRMTNLQSALSNLISDGSTVPDTLFVYNSEDEPLCFRLKHGCNVPMFTSFKRCVPPIIKGGDTAAEWQCVDKEVLLPNFSQKWDALHFYPWAAKLNKALMRGSFQRTMTENSTRYKLAEMCVIEPQVGRMLDAGLVYNRNHKIMVSSDLKKGFVSMPNASRWRFLISTDGHTASSRLGHLLGVNSVVLKERSIWIEYYYRSLQEGVDHLEFTVDDIKALLLSITAQEHEEEMKAVVLKGQQFAYRYLHEVAKALYVRQAITEYNKLFQGEMESFVRGLSFSSSVFTSGQVIKLLQEHVDMINS</sequence>
<evidence type="ECO:0000259" key="4">
    <source>
        <dbReference type="SMART" id="SM00672"/>
    </source>
</evidence>
<dbReference type="PANTHER" id="PTHR12203:SF35">
    <property type="entry name" value="PROTEIN O-GLUCOSYLTRANSFERASE 1"/>
    <property type="match status" value="1"/>
</dbReference>
<comment type="similarity">
    <text evidence="1">Belongs to the glycosyltransferase 90 family.</text>
</comment>
<proteinExistence type="inferred from homology"/>
<evidence type="ECO:0000256" key="2">
    <source>
        <dbReference type="ARBA" id="ARBA00022679"/>
    </source>
</evidence>